<reference evidence="2" key="1">
    <citation type="submission" date="2011-05" db="EMBL/GenBank/DDBJ databases">
        <authorList>
            <person name="Richards S.R."/>
            <person name="Qu J."/>
            <person name="Jiang H."/>
            <person name="Jhangiani S.N."/>
            <person name="Agravi P."/>
            <person name="Goodspeed R."/>
            <person name="Gross S."/>
            <person name="Mandapat C."/>
            <person name="Jackson L."/>
            <person name="Mathew T."/>
            <person name="Pu L."/>
            <person name="Thornton R."/>
            <person name="Saada N."/>
            <person name="Wilczek-Boney K.B."/>
            <person name="Lee S."/>
            <person name="Kovar C."/>
            <person name="Wu Y."/>
            <person name="Scherer S.E."/>
            <person name="Worley K.C."/>
            <person name="Muzny D.M."/>
            <person name="Gibbs R."/>
        </authorList>
    </citation>
    <scope>NUCLEOTIDE SEQUENCE</scope>
    <source>
        <strain evidence="2">Brora</strain>
    </source>
</reference>
<dbReference type="PhylomeDB" id="T1J7E3"/>
<dbReference type="AlphaFoldDB" id="T1J7E3"/>
<proteinExistence type="predicted"/>
<protein>
    <submittedName>
        <fullName evidence="1">Uncharacterized protein</fullName>
    </submittedName>
</protein>
<dbReference type="EnsemblMetazoa" id="SMAR009585-RA">
    <property type="protein sequence ID" value="SMAR009585-PA"/>
    <property type="gene ID" value="SMAR009585"/>
</dbReference>
<reference evidence="1" key="2">
    <citation type="submission" date="2015-02" db="UniProtKB">
        <authorList>
            <consortium name="EnsemblMetazoa"/>
        </authorList>
    </citation>
    <scope>IDENTIFICATION</scope>
</reference>
<organism evidence="1 2">
    <name type="scientific">Strigamia maritima</name>
    <name type="common">European centipede</name>
    <name type="synonym">Geophilus maritimus</name>
    <dbReference type="NCBI Taxonomy" id="126957"/>
    <lineage>
        <taxon>Eukaryota</taxon>
        <taxon>Metazoa</taxon>
        <taxon>Ecdysozoa</taxon>
        <taxon>Arthropoda</taxon>
        <taxon>Myriapoda</taxon>
        <taxon>Chilopoda</taxon>
        <taxon>Pleurostigmophora</taxon>
        <taxon>Geophilomorpha</taxon>
        <taxon>Linotaeniidae</taxon>
        <taxon>Strigamia</taxon>
    </lineage>
</organism>
<sequence length="131" mass="14907">FKVLLVEDEGCDKPSYSFECFLFPLDTRSVDNPNIMHYRVTKEETEQMVDVSIFPEVTKCWLSEMTQHKDFTPHRNCPICFPNHDAPSSPWHSEPSYCAHAKLTSHSCGPEPGVKCPCKPESSGNWPCCIL</sequence>
<name>T1J7E3_STRMM</name>
<evidence type="ECO:0000313" key="1">
    <source>
        <dbReference type="EnsemblMetazoa" id="SMAR009585-PA"/>
    </source>
</evidence>
<dbReference type="HOGENOM" id="CLU_1932873_0_0_1"/>
<dbReference type="Proteomes" id="UP000014500">
    <property type="component" value="Unassembled WGS sequence"/>
</dbReference>
<dbReference type="EMBL" id="JH431924">
    <property type="status" value="NOT_ANNOTATED_CDS"/>
    <property type="molecule type" value="Genomic_DNA"/>
</dbReference>
<keyword evidence="2" id="KW-1185">Reference proteome</keyword>
<evidence type="ECO:0000313" key="2">
    <source>
        <dbReference type="Proteomes" id="UP000014500"/>
    </source>
</evidence>
<accession>T1J7E3</accession>